<dbReference type="EMBL" id="JARBCY010000038">
    <property type="protein sequence ID" value="MEF3318213.1"/>
    <property type="molecule type" value="Genomic_DNA"/>
</dbReference>
<dbReference type="RefSeq" id="WP_332087341.1">
    <property type="nucleotide sequence ID" value="NZ_JARBCY010000038.1"/>
</dbReference>
<reference evidence="1 2" key="1">
    <citation type="submission" date="2022-11" db="EMBL/GenBank/DDBJ databases">
        <title>The First Case of Preauricular Fistular Abscess Caused by Peptoniphilus grossensis.</title>
        <authorList>
            <person name="Byun J.-H."/>
        </authorList>
    </citation>
    <scope>NUCLEOTIDE SEQUENCE [LARGE SCALE GENOMIC DNA]</scope>
    <source>
        <strain evidence="1 2">GYB008</strain>
    </source>
</reference>
<keyword evidence="2" id="KW-1185">Reference proteome</keyword>
<proteinExistence type="predicted"/>
<gene>
    <name evidence="1" type="ORF">PV361_05815</name>
</gene>
<accession>A0ABU7XCM6</accession>
<dbReference type="Proteomes" id="UP001328425">
    <property type="component" value="Unassembled WGS sequence"/>
</dbReference>
<organism evidence="1 2">
    <name type="scientific">Peptoniphilus grossensis</name>
    <dbReference type="NCBI Taxonomy" id="1465756"/>
    <lineage>
        <taxon>Bacteria</taxon>
        <taxon>Bacillati</taxon>
        <taxon>Bacillota</taxon>
        <taxon>Tissierellia</taxon>
        <taxon>Tissierellales</taxon>
        <taxon>Peptoniphilaceae</taxon>
        <taxon>Peptoniphilus</taxon>
    </lineage>
</organism>
<evidence type="ECO:0000313" key="2">
    <source>
        <dbReference type="Proteomes" id="UP001328425"/>
    </source>
</evidence>
<name>A0ABU7XCM6_9FIRM</name>
<evidence type="ECO:0000313" key="1">
    <source>
        <dbReference type="EMBL" id="MEF3318213.1"/>
    </source>
</evidence>
<sequence length="41" mass="4801">MLNSIELVNKLNDKGVEFCEVSKEQAIHYLEEHNYYVKVSS</sequence>
<protein>
    <submittedName>
        <fullName evidence="1">Uncharacterized protein</fullName>
    </submittedName>
</protein>
<comment type="caution">
    <text evidence="1">The sequence shown here is derived from an EMBL/GenBank/DDBJ whole genome shotgun (WGS) entry which is preliminary data.</text>
</comment>